<keyword evidence="4" id="KW-1185">Reference proteome</keyword>
<dbReference type="Pfam" id="PF07398">
    <property type="entry name" value="MDMPI_C"/>
    <property type="match status" value="1"/>
</dbReference>
<evidence type="ECO:0000259" key="1">
    <source>
        <dbReference type="Pfam" id="PF07398"/>
    </source>
</evidence>
<dbReference type="Pfam" id="PF11716">
    <property type="entry name" value="MDMPI_N"/>
    <property type="match status" value="1"/>
</dbReference>
<dbReference type="InterPro" id="IPR024344">
    <property type="entry name" value="MDMPI_metal-binding"/>
</dbReference>
<comment type="caution">
    <text evidence="3">The sequence shown here is derived from an EMBL/GenBank/DDBJ whole genome shotgun (WGS) entry which is preliminary data.</text>
</comment>
<proteinExistence type="predicted"/>
<evidence type="ECO:0000313" key="4">
    <source>
        <dbReference type="Proteomes" id="UP000523079"/>
    </source>
</evidence>
<dbReference type="GO" id="GO:0005886">
    <property type="term" value="C:plasma membrane"/>
    <property type="evidence" value="ECO:0007669"/>
    <property type="project" value="TreeGrafter"/>
</dbReference>
<protein>
    <submittedName>
        <fullName evidence="3">Uncharacterized protein (TIGR03083 family)</fullName>
    </submittedName>
</protein>
<dbReference type="NCBIfam" id="TIGR03083">
    <property type="entry name" value="maleylpyruvate isomerase family mycothiol-dependent enzyme"/>
    <property type="match status" value="1"/>
</dbReference>
<dbReference type="GO" id="GO:0046872">
    <property type="term" value="F:metal ion binding"/>
    <property type="evidence" value="ECO:0007669"/>
    <property type="project" value="InterPro"/>
</dbReference>
<dbReference type="EMBL" id="JACGWT010000001">
    <property type="protein sequence ID" value="MBA8792733.1"/>
    <property type="molecule type" value="Genomic_DNA"/>
</dbReference>
<name>A0A7W3P4C6_9ACTN</name>
<dbReference type="RefSeq" id="WP_182558343.1">
    <property type="nucleotide sequence ID" value="NZ_JACGWT010000001.1"/>
</dbReference>
<accession>A0A7W3P4C6</accession>
<dbReference type="Gene3D" id="1.20.120.450">
    <property type="entry name" value="dinb family like domain"/>
    <property type="match status" value="1"/>
</dbReference>
<evidence type="ECO:0000259" key="2">
    <source>
        <dbReference type="Pfam" id="PF11716"/>
    </source>
</evidence>
<dbReference type="PANTHER" id="PTHR40758">
    <property type="entry name" value="CONSERVED PROTEIN"/>
    <property type="match status" value="1"/>
</dbReference>
<dbReference type="InterPro" id="IPR034660">
    <property type="entry name" value="DinB/YfiT-like"/>
</dbReference>
<feature type="domain" description="MDMPI C-terminal" evidence="1">
    <location>
        <begin position="152"/>
        <end position="258"/>
    </location>
</feature>
<sequence>MSDITPPGPEDYLAHLASDSARFVEVLRDTAPDAPVPSCPGWTTDDLLFHLAEVQRFWATVVGERLQTGEQAEAVTTERPEGRDTLLALFETSTHQLQSALRTTPPETPVWSWADEQTAAFSYRRQAHEALVHRIDAELTAGVDRRPVDRRFAADGVVEAIDVMYGEPQAWLEFRPEPGGVVGFVADDVGGRWVRAVGRAVGTSASGRAIDWRCFDHAAADAVPTVVVRGTAADLDCWLWNRPTVGPVTTEGDPSVLAAVRAVVEDGIQ</sequence>
<feature type="domain" description="Mycothiol-dependent maleylpyruvate isomerase metal-binding" evidence="2">
    <location>
        <begin position="14"/>
        <end position="137"/>
    </location>
</feature>
<organism evidence="3 4">
    <name type="scientific">Microlunatus kandeliicorticis</name>
    <dbReference type="NCBI Taxonomy" id="1759536"/>
    <lineage>
        <taxon>Bacteria</taxon>
        <taxon>Bacillati</taxon>
        <taxon>Actinomycetota</taxon>
        <taxon>Actinomycetes</taxon>
        <taxon>Propionibacteriales</taxon>
        <taxon>Propionibacteriaceae</taxon>
        <taxon>Microlunatus</taxon>
    </lineage>
</organism>
<dbReference type="InterPro" id="IPR017517">
    <property type="entry name" value="Maleyloyr_isom"/>
</dbReference>
<gene>
    <name evidence="3" type="ORF">FHX74_000327</name>
</gene>
<dbReference type="InterPro" id="IPR010872">
    <property type="entry name" value="MDMPI_C-term_domain"/>
</dbReference>
<dbReference type="SUPFAM" id="SSF109854">
    <property type="entry name" value="DinB/YfiT-like putative metalloenzymes"/>
    <property type="match status" value="1"/>
</dbReference>
<reference evidence="3 4" key="1">
    <citation type="submission" date="2020-07" db="EMBL/GenBank/DDBJ databases">
        <title>Sequencing the genomes of 1000 actinobacteria strains.</title>
        <authorList>
            <person name="Klenk H.-P."/>
        </authorList>
    </citation>
    <scope>NUCLEOTIDE SEQUENCE [LARGE SCALE GENOMIC DNA]</scope>
    <source>
        <strain evidence="3 4">DSM 100723</strain>
    </source>
</reference>
<dbReference type="Proteomes" id="UP000523079">
    <property type="component" value="Unassembled WGS sequence"/>
</dbReference>
<dbReference type="PANTHER" id="PTHR40758:SF1">
    <property type="entry name" value="CONSERVED PROTEIN"/>
    <property type="match status" value="1"/>
</dbReference>
<evidence type="ECO:0000313" key="3">
    <source>
        <dbReference type="EMBL" id="MBA8792733.1"/>
    </source>
</evidence>
<dbReference type="AlphaFoldDB" id="A0A7W3P4C6"/>